<accession>A0ABW5HRW2</accession>
<keyword evidence="3" id="KW-1185">Reference proteome</keyword>
<dbReference type="InterPro" id="IPR018958">
    <property type="entry name" value="Knr4/Smi1-like_dom"/>
</dbReference>
<gene>
    <name evidence="2" type="ORF">ACFSUT_05185</name>
</gene>
<dbReference type="SUPFAM" id="SSF160631">
    <property type="entry name" value="SMI1/KNR4-like"/>
    <property type="match status" value="1"/>
</dbReference>
<reference evidence="3" key="1">
    <citation type="journal article" date="2019" name="Int. J. Syst. Evol. Microbiol.">
        <title>The Global Catalogue of Microorganisms (GCM) 10K type strain sequencing project: providing services to taxonomists for standard genome sequencing and annotation.</title>
        <authorList>
            <consortium name="The Broad Institute Genomics Platform"/>
            <consortium name="The Broad Institute Genome Sequencing Center for Infectious Disease"/>
            <person name="Wu L."/>
            <person name="Ma J."/>
        </authorList>
    </citation>
    <scope>NUCLEOTIDE SEQUENCE [LARGE SCALE GENOMIC DNA]</scope>
    <source>
        <strain evidence="3">CGMCC 4.7638</strain>
    </source>
</reference>
<dbReference type="SMART" id="SM00860">
    <property type="entry name" value="SMI1_KNR4"/>
    <property type="match status" value="1"/>
</dbReference>
<proteinExistence type="predicted"/>
<evidence type="ECO:0000313" key="3">
    <source>
        <dbReference type="Proteomes" id="UP001597542"/>
    </source>
</evidence>
<dbReference type="InterPro" id="IPR037883">
    <property type="entry name" value="Knr4/Smi1-like_sf"/>
</dbReference>
<protein>
    <submittedName>
        <fullName evidence="2">SMI1/KNR4 family protein</fullName>
    </submittedName>
</protein>
<sequence length="196" mass="21144">MSAISPVTVAEWCGFLRGLAALDSDPVRGVTAGGLSCQEAEVVWRDSDWPGREPASEEDVVAAEERLRVQLPPAYRSFLLTSNGWRATPCSAGLRAAAGIGWFSDLEPELLAAWADLGLEFFADTAEILKRCLLISQDDSASGHYLLLAAARADGGRWTAYEWWPGDAGDPEPYDDFVALVTQLWTRSGAARGEGP</sequence>
<name>A0ABW5HRW2_9PSEU</name>
<evidence type="ECO:0000313" key="2">
    <source>
        <dbReference type="EMBL" id="MFD2479656.1"/>
    </source>
</evidence>
<dbReference type="EMBL" id="JBHUKQ010000004">
    <property type="protein sequence ID" value="MFD2479656.1"/>
    <property type="molecule type" value="Genomic_DNA"/>
</dbReference>
<dbReference type="Proteomes" id="UP001597542">
    <property type="component" value="Unassembled WGS sequence"/>
</dbReference>
<dbReference type="RefSeq" id="WP_344277838.1">
    <property type="nucleotide sequence ID" value="NZ_BAAAHV010000013.1"/>
</dbReference>
<dbReference type="Pfam" id="PF09346">
    <property type="entry name" value="SMI1_KNR4"/>
    <property type="match status" value="1"/>
</dbReference>
<feature type="domain" description="Knr4/Smi1-like" evidence="1">
    <location>
        <begin position="54"/>
        <end position="180"/>
    </location>
</feature>
<dbReference type="Gene3D" id="3.40.1580.10">
    <property type="entry name" value="SMI1/KNR4-like"/>
    <property type="match status" value="1"/>
</dbReference>
<comment type="caution">
    <text evidence="2">The sequence shown here is derived from an EMBL/GenBank/DDBJ whole genome shotgun (WGS) entry which is preliminary data.</text>
</comment>
<organism evidence="2 3">
    <name type="scientific">Amycolatopsis albidoflavus</name>
    <dbReference type="NCBI Taxonomy" id="102226"/>
    <lineage>
        <taxon>Bacteria</taxon>
        <taxon>Bacillati</taxon>
        <taxon>Actinomycetota</taxon>
        <taxon>Actinomycetes</taxon>
        <taxon>Pseudonocardiales</taxon>
        <taxon>Pseudonocardiaceae</taxon>
        <taxon>Amycolatopsis</taxon>
    </lineage>
</organism>
<evidence type="ECO:0000259" key="1">
    <source>
        <dbReference type="SMART" id="SM00860"/>
    </source>
</evidence>